<accession>A0A7C9KVK4</accession>
<dbReference type="Proteomes" id="UP000481327">
    <property type="component" value="Unassembled WGS sequence"/>
</dbReference>
<dbReference type="InterPro" id="IPR000120">
    <property type="entry name" value="Amidase"/>
</dbReference>
<evidence type="ECO:0000313" key="4">
    <source>
        <dbReference type="Proteomes" id="UP000481327"/>
    </source>
</evidence>
<name>A0A7C9KVK4_9SPHN</name>
<dbReference type="PANTHER" id="PTHR11895">
    <property type="entry name" value="TRANSAMIDASE"/>
    <property type="match status" value="1"/>
</dbReference>
<reference evidence="3 4" key="1">
    <citation type="submission" date="2019-09" db="EMBL/GenBank/DDBJ databases">
        <title>Polymorphobacter sp. isolated from a lake in China.</title>
        <authorList>
            <person name="Liu Z."/>
        </authorList>
    </citation>
    <scope>NUCLEOTIDE SEQUENCE [LARGE SCALE GENOMIC DNA]</scope>
    <source>
        <strain evidence="3 4">D40P</strain>
    </source>
</reference>
<dbReference type="PROSITE" id="PS00571">
    <property type="entry name" value="AMIDASES"/>
    <property type="match status" value="1"/>
</dbReference>
<dbReference type="InterPro" id="IPR036928">
    <property type="entry name" value="AS_sf"/>
</dbReference>
<dbReference type="OrthoDB" id="7490557at2"/>
<feature type="domain" description="Amidase" evidence="2">
    <location>
        <begin position="26"/>
        <end position="452"/>
    </location>
</feature>
<sequence length="472" mass="48504">MIDELLARDGLGQAEAIARGDTTPAELLEAAIARAEATNPRLNFIAQPMFARARAAAAGAFSGPFAGVPFLVKDLHMAIPGERMGEGSKLWDGARADYTSTLYHRYVAAGLNTFAKTTTPEFGLTVTTESAATGLTRNPWNLAHSAGGSSGGAACAVAAGVVALAHASDGGGSIRCPASACGVFGLKPSRGRVPMGPQGTEGWLGLGVVHAVSRSVRDSAALLDASHGAENGSRYTAPAPEHSFLSEVTRAPGALRVAVMRTPITGVPVHADVLAALDDTAKLLESLGHHVEVAQPALDGAALGSAMVAVLGSATAFEVGERLAALGRDDAGSDLETVTQMFVHIGRSTGGVQIMAANALFQQAAITVADFMDRYDIILSPVFAQPPIDLGKIDLSPTDMEAWTANILGYSPFTALANWTGQPAMSLPLGMSSTGLPIGVMAMGRYGAEGLLYRLAGQVEAAAPWAGRRPAV</sequence>
<dbReference type="AlphaFoldDB" id="A0A7C9KVK4"/>
<evidence type="ECO:0000259" key="2">
    <source>
        <dbReference type="Pfam" id="PF01425"/>
    </source>
</evidence>
<dbReference type="EMBL" id="WIOL01000001">
    <property type="protein sequence ID" value="MQT15982.1"/>
    <property type="molecule type" value="Genomic_DNA"/>
</dbReference>
<keyword evidence="4" id="KW-1185">Reference proteome</keyword>
<proteinExistence type="inferred from homology"/>
<protein>
    <submittedName>
        <fullName evidence="3">Amidase</fullName>
    </submittedName>
</protein>
<dbReference type="PANTHER" id="PTHR11895:SF7">
    <property type="entry name" value="GLUTAMYL-TRNA(GLN) AMIDOTRANSFERASE SUBUNIT A, MITOCHONDRIAL"/>
    <property type="match status" value="1"/>
</dbReference>
<dbReference type="InterPro" id="IPR023631">
    <property type="entry name" value="Amidase_dom"/>
</dbReference>
<dbReference type="InterPro" id="IPR020556">
    <property type="entry name" value="Amidase_CS"/>
</dbReference>
<comment type="caution">
    <text evidence="3">The sequence shown here is derived from an EMBL/GenBank/DDBJ whole genome shotgun (WGS) entry which is preliminary data.</text>
</comment>
<comment type="similarity">
    <text evidence="1">Belongs to the amidase family.</text>
</comment>
<dbReference type="SUPFAM" id="SSF75304">
    <property type="entry name" value="Amidase signature (AS) enzymes"/>
    <property type="match status" value="1"/>
</dbReference>
<evidence type="ECO:0000313" key="3">
    <source>
        <dbReference type="EMBL" id="MQT15982.1"/>
    </source>
</evidence>
<dbReference type="Gene3D" id="3.90.1300.10">
    <property type="entry name" value="Amidase signature (AS) domain"/>
    <property type="match status" value="1"/>
</dbReference>
<gene>
    <name evidence="3" type="ORF">F3168_01725</name>
</gene>
<evidence type="ECO:0000256" key="1">
    <source>
        <dbReference type="ARBA" id="ARBA00009199"/>
    </source>
</evidence>
<dbReference type="RefSeq" id="WP_152576437.1">
    <property type="nucleotide sequence ID" value="NZ_JAATJI010000001.1"/>
</dbReference>
<dbReference type="Pfam" id="PF01425">
    <property type="entry name" value="Amidase"/>
    <property type="match status" value="1"/>
</dbReference>
<dbReference type="GO" id="GO:0003824">
    <property type="term" value="F:catalytic activity"/>
    <property type="evidence" value="ECO:0007669"/>
    <property type="project" value="InterPro"/>
</dbReference>
<organism evidence="3 4">
    <name type="scientific">Sandarakinorhabdus fusca</name>
    <dbReference type="NCBI Taxonomy" id="1439888"/>
    <lineage>
        <taxon>Bacteria</taxon>
        <taxon>Pseudomonadati</taxon>
        <taxon>Pseudomonadota</taxon>
        <taxon>Alphaproteobacteria</taxon>
        <taxon>Sphingomonadales</taxon>
        <taxon>Sphingosinicellaceae</taxon>
        <taxon>Sandarakinorhabdus</taxon>
    </lineage>
</organism>